<name>A0A9D4N2U6_DREPO</name>
<organism evidence="1 2">
    <name type="scientific">Dreissena polymorpha</name>
    <name type="common">Zebra mussel</name>
    <name type="synonym">Mytilus polymorpha</name>
    <dbReference type="NCBI Taxonomy" id="45954"/>
    <lineage>
        <taxon>Eukaryota</taxon>
        <taxon>Metazoa</taxon>
        <taxon>Spiralia</taxon>
        <taxon>Lophotrochozoa</taxon>
        <taxon>Mollusca</taxon>
        <taxon>Bivalvia</taxon>
        <taxon>Autobranchia</taxon>
        <taxon>Heteroconchia</taxon>
        <taxon>Euheterodonta</taxon>
        <taxon>Imparidentia</taxon>
        <taxon>Neoheterodontei</taxon>
        <taxon>Myida</taxon>
        <taxon>Dreissenoidea</taxon>
        <taxon>Dreissenidae</taxon>
        <taxon>Dreissena</taxon>
    </lineage>
</organism>
<reference evidence="1" key="2">
    <citation type="submission" date="2020-11" db="EMBL/GenBank/DDBJ databases">
        <authorList>
            <person name="McCartney M.A."/>
            <person name="Auch B."/>
            <person name="Kono T."/>
            <person name="Mallez S."/>
            <person name="Becker A."/>
            <person name="Gohl D.M."/>
            <person name="Silverstein K.A.T."/>
            <person name="Koren S."/>
            <person name="Bechman K.B."/>
            <person name="Herman A."/>
            <person name="Abrahante J.E."/>
            <person name="Garbe J."/>
        </authorList>
    </citation>
    <scope>NUCLEOTIDE SEQUENCE</scope>
    <source>
        <strain evidence="1">Duluth1</strain>
        <tissue evidence="1">Whole animal</tissue>
    </source>
</reference>
<gene>
    <name evidence="1" type="ORF">DPMN_010764</name>
</gene>
<sequence length="135" mass="15514">MMYLDLDLNYSRFVPFINAVAQRVVDRGGHRFMNNDISVSLVSRIRSTQSSETSNFSEGTNIQGSVLDEQKAFTKSVKTIKVRGVNKVSNRESVLWYFENKKSCCADIGKSYTDDEDDDVMYIEYKEESSRKIIK</sequence>
<keyword evidence="2" id="KW-1185">Reference proteome</keyword>
<evidence type="ECO:0000313" key="1">
    <source>
        <dbReference type="EMBL" id="KAH3886751.1"/>
    </source>
</evidence>
<proteinExistence type="predicted"/>
<dbReference type="Proteomes" id="UP000828390">
    <property type="component" value="Unassembled WGS sequence"/>
</dbReference>
<dbReference type="EMBL" id="JAIWYP010000001">
    <property type="protein sequence ID" value="KAH3886751.1"/>
    <property type="molecule type" value="Genomic_DNA"/>
</dbReference>
<accession>A0A9D4N2U6</accession>
<reference evidence="1" key="1">
    <citation type="journal article" date="2019" name="bioRxiv">
        <title>The Genome of the Zebra Mussel, Dreissena polymorpha: A Resource for Invasive Species Research.</title>
        <authorList>
            <person name="McCartney M.A."/>
            <person name="Auch B."/>
            <person name="Kono T."/>
            <person name="Mallez S."/>
            <person name="Zhang Y."/>
            <person name="Obille A."/>
            <person name="Becker A."/>
            <person name="Abrahante J.E."/>
            <person name="Garbe J."/>
            <person name="Badalamenti J.P."/>
            <person name="Herman A."/>
            <person name="Mangelson H."/>
            <person name="Liachko I."/>
            <person name="Sullivan S."/>
            <person name="Sone E.D."/>
            <person name="Koren S."/>
            <person name="Silverstein K.A.T."/>
            <person name="Beckman K.B."/>
            <person name="Gohl D.M."/>
        </authorList>
    </citation>
    <scope>NUCLEOTIDE SEQUENCE</scope>
    <source>
        <strain evidence="1">Duluth1</strain>
        <tissue evidence="1">Whole animal</tissue>
    </source>
</reference>
<protein>
    <submittedName>
        <fullName evidence="1">Uncharacterized protein</fullName>
    </submittedName>
</protein>
<comment type="caution">
    <text evidence="1">The sequence shown here is derived from an EMBL/GenBank/DDBJ whole genome shotgun (WGS) entry which is preliminary data.</text>
</comment>
<evidence type="ECO:0000313" key="2">
    <source>
        <dbReference type="Proteomes" id="UP000828390"/>
    </source>
</evidence>
<dbReference type="AlphaFoldDB" id="A0A9D4N2U6"/>